<dbReference type="Proteomes" id="UP000053558">
    <property type="component" value="Unassembled WGS sequence"/>
</dbReference>
<feature type="compositionally biased region" description="Polar residues" evidence="1">
    <location>
        <begin position="246"/>
        <end position="267"/>
    </location>
</feature>
<feature type="region of interest" description="Disordered" evidence="1">
    <location>
        <begin position="222"/>
        <end position="312"/>
    </location>
</feature>
<evidence type="ECO:0000256" key="1">
    <source>
        <dbReference type="SAM" id="MobiDB-lite"/>
    </source>
</evidence>
<evidence type="ECO:0000313" key="2">
    <source>
        <dbReference type="EMBL" id="EIW83916.1"/>
    </source>
</evidence>
<feature type="compositionally biased region" description="Polar residues" evidence="1">
    <location>
        <begin position="80"/>
        <end position="94"/>
    </location>
</feature>
<dbReference type="RefSeq" id="XP_007765771.1">
    <property type="nucleotide sequence ID" value="XM_007767581.1"/>
</dbReference>
<gene>
    <name evidence="2" type="ORF">CONPUDRAFT_88295</name>
</gene>
<proteinExistence type="predicted"/>
<dbReference type="AlphaFoldDB" id="A0A5M3MY06"/>
<keyword evidence="3" id="KW-1185">Reference proteome</keyword>
<organism evidence="2 3">
    <name type="scientific">Coniophora puteana (strain RWD-64-598)</name>
    <name type="common">Brown rot fungus</name>
    <dbReference type="NCBI Taxonomy" id="741705"/>
    <lineage>
        <taxon>Eukaryota</taxon>
        <taxon>Fungi</taxon>
        <taxon>Dikarya</taxon>
        <taxon>Basidiomycota</taxon>
        <taxon>Agaricomycotina</taxon>
        <taxon>Agaricomycetes</taxon>
        <taxon>Agaricomycetidae</taxon>
        <taxon>Boletales</taxon>
        <taxon>Coniophorineae</taxon>
        <taxon>Coniophoraceae</taxon>
        <taxon>Coniophora</taxon>
    </lineage>
</organism>
<feature type="region of interest" description="Disordered" evidence="1">
    <location>
        <begin position="129"/>
        <end position="148"/>
    </location>
</feature>
<reference evidence="3" key="1">
    <citation type="journal article" date="2012" name="Science">
        <title>The Paleozoic origin of enzymatic lignin decomposition reconstructed from 31 fungal genomes.</title>
        <authorList>
            <person name="Floudas D."/>
            <person name="Binder M."/>
            <person name="Riley R."/>
            <person name="Barry K."/>
            <person name="Blanchette R.A."/>
            <person name="Henrissat B."/>
            <person name="Martinez A.T."/>
            <person name="Otillar R."/>
            <person name="Spatafora J.W."/>
            <person name="Yadav J.S."/>
            <person name="Aerts A."/>
            <person name="Benoit I."/>
            <person name="Boyd A."/>
            <person name="Carlson A."/>
            <person name="Copeland A."/>
            <person name="Coutinho P.M."/>
            <person name="de Vries R.P."/>
            <person name="Ferreira P."/>
            <person name="Findley K."/>
            <person name="Foster B."/>
            <person name="Gaskell J."/>
            <person name="Glotzer D."/>
            <person name="Gorecki P."/>
            <person name="Heitman J."/>
            <person name="Hesse C."/>
            <person name="Hori C."/>
            <person name="Igarashi K."/>
            <person name="Jurgens J.A."/>
            <person name="Kallen N."/>
            <person name="Kersten P."/>
            <person name="Kohler A."/>
            <person name="Kuees U."/>
            <person name="Kumar T.K.A."/>
            <person name="Kuo A."/>
            <person name="LaButti K."/>
            <person name="Larrondo L.F."/>
            <person name="Lindquist E."/>
            <person name="Ling A."/>
            <person name="Lombard V."/>
            <person name="Lucas S."/>
            <person name="Lundell T."/>
            <person name="Martin R."/>
            <person name="McLaughlin D.J."/>
            <person name="Morgenstern I."/>
            <person name="Morin E."/>
            <person name="Murat C."/>
            <person name="Nagy L.G."/>
            <person name="Nolan M."/>
            <person name="Ohm R.A."/>
            <person name="Patyshakuliyeva A."/>
            <person name="Rokas A."/>
            <person name="Ruiz-Duenas F.J."/>
            <person name="Sabat G."/>
            <person name="Salamov A."/>
            <person name="Samejima M."/>
            <person name="Schmutz J."/>
            <person name="Slot J.C."/>
            <person name="St John F."/>
            <person name="Stenlid J."/>
            <person name="Sun H."/>
            <person name="Sun S."/>
            <person name="Syed K."/>
            <person name="Tsang A."/>
            <person name="Wiebenga A."/>
            <person name="Young D."/>
            <person name="Pisabarro A."/>
            <person name="Eastwood D.C."/>
            <person name="Martin F."/>
            <person name="Cullen D."/>
            <person name="Grigoriev I.V."/>
            <person name="Hibbett D.S."/>
        </authorList>
    </citation>
    <scope>NUCLEOTIDE SEQUENCE [LARGE SCALE GENOMIC DNA]</scope>
    <source>
        <strain evidence="3">RWD-64-598 SS2</strain>
    </source>
</reference>
<name>A0A5M3MY06_CONPW</name>
<dbReference type="GeneID" id="19211241"/>
<dbReference type="KEGG" id="cput:CONPUDRAFT_88295"/>
<comment type="caution">
    <text evidence="2">The sequence shown here is derived from an EMBL/GenBank/DDBJ whole genome shotgun (WGS) entry which is preliminary data.</text>
</comment>
<evidence type="ECO:0000313" key="3">
    <source>
        <dbReference type="Proteomes" id="UP000053558"/>
    </source>
</evidence>
<feature type="region of interest" description="Disordered" evidence="1">
    <location>
        <begin position="75"/>
        <end position="118"/>
    </location>
</feature>
<dbReference type="OrthoDB" id="2666887at2759"/>
<feature type="compositionally biased region" description="Basic and acidic residues" evidence="1">
    <location>
        <begin position="96"/>
        <end position="115"/>
    </location>
</feature>
<sequence length="542" mass="59934">MIMLSHPNSPPMPGSIDDRENRELINIHLSLSPKRSYDNDGLALLDAKRRHLQAQGDSYRRRPFDRLPAALFNVRDRDSLPSQPTGPRSASVDSSRVIDKQHESPAAHETKRWDGHASTTWLVSSNRDVRPPVMRPRRHSSAGSDAWTPWLPADRYRVAAASQKPSPPKAAERLVLKTRSNSPPKVNLPPSDLWRANDARAPSGASYLVRSQTAPVVRNVDHLHHGTASPPGLQPRRSPPARRSSWHGQSNEGSLSLFLTSDSSPVENPSAPKALAPIGSERKRAASIKAALPSRSPSPPVPTLNASSHSSWPPLTSNLNQLVSDNTSSDNLLGGLSHNAPFHFTPSIDEDNNNLSQADFNRLLRNAQHNKYAPKILSPLNPLINPIPPFYLTIHNSVYNSRVSGACRPSRRYQDLGKPRSRSTCDSYFPDELESWSTHCSSCKRDSLAKKLLISRHYHAVRTDAYRKPPTVLAPSVIYSEPESMLVGEQTVPFFPSSNVDLKTPPGGPLLRDLDDFDVHVPEIPDEDLFGSIPHTVHGRLF</sequence>
<accession>A0A5M3MY06</accession>
<dbReference type="EMBL" id="JH711575">
    <property type="protein sequence ID" value="EIW83916.1"/>
    <property type="molecule type" value="Genomic_DNA"/>
</dbReference>
<protein>
    <submittedName>
        <fullName evidence="2">Uncharacterized protein</fullName>
    </submittedName>
</protein>
<feature type="region of interest" description="Disordered" evidence="1">
    <location>
        <begin position="160"/>
        <end position="197"/>
    </location>
</feature>